<dbReference type="RefSeq" id="WP_376802600.1">
    <property type="nucleotide sequence ID" value="NZ_DBNB01000030.1"/>
</dbReference>
<dbReference type="Proteomes" id="UP000192872">
    <property type="component" value="Unassembled WGS sequence"/>
</dbReference>
<keyword evidence="3" id="KW-0969">Cilium</keyword>
<feature type="transmembrane region" description="Helical" evidence="2">
    <location>
        <begin position="12"/>
        <end position="34"/>
    </location>
</feature>
<keyword evidence="3" id="KW-0966">Cell projection</keyword>
<accession>A0A1W9I478</accession>
<protein>
    <submittedName>
        <fullName evidence="3">Flagellar motor protein MotA</fullName>
    </submittedName>
</protein>
<name>A0A1W9I478_9HYPH</name>
<feature type="coiled-coil region" evidence="1">
    <location>
        <begin position="304"/>
        <end position="331"/>
    </location>
</feature>
<keyword evidence="2" id="KW-1133">Transmembrane helix</keyword>
<dbReference type="EMBL" id="LWDL01000003">
    <property type="protein sequence ID" value="OQW54479.1"/>
    <property type="molecule type" value="Genomic_DNA"/>
</dbReference>
<keyword evidence="2" id="KW-0812">Transmembrane</keyword>
<evidence type="ECO:0000256" key="1">
    <source>
        <dbReference type="SAM" id="Coils"/>
    </source>
</evidence>
<proteinExistence type="predicted"/>
<organism evidence="3 4">
    <name type="scientific">Candidatus Raskinella chloraquaticus</name>
    <dbReference type="NCBI Taxonomy" id="1951219"/>
    <lineage>
        <taxon>Bacteria</taxon>
        <taxon>Pseudomonadati</taxon>
        <taxon>Pseudomonadota</taxon>
        <taxon>Alphaproteobacteria</taxon>
        <taxon>Hyphomicrobiales</taxon>
        <taxon>Phreatobacteraceae</taxon>
        <taxon>Candidatus Raskinella</taxon>
    </lineage>
</organism>
<sequence>MERSDPTKLSSPHIFLIRMVLFLILVIFVVAATHRQLLVAFAANPFLNGVIVMVLALGIILVLAQVARLFPEVRWANAYRGGSDVPYKVLVRGPVLLSPMAALLGDRVGKVQIGPAAMRSILDSLGGRLDEDRDVTRYMTGLLVFLGLLGTFWGLTETVTSIGKTISALDVRVGESGSVLENLKVGLAAPLAGMGTAFSSSLLGLAGSLILGFLDLQAGQAQNRFFQEFENWLSTQTEVMSESSGAAPAPASLMSGDLAAMLERISGQLSDTQGTSKSTAAMATLSEGIQGLVQHMRQEQQLIRDWVENQNANQNQTLKRLEEMIIAVRAERRP</sequence>
<evidence type="ECO:0000313" key="3">
    <source>
        <dbReference type="EMBL" id="OQW54479.1"/>
    </source>
</evidence>
<evidence type="ECO:0000256" key="2">
    <source>
        <dbReference type="SAM" id="Phobius"/>
    </source>
</evidence>
<gene>
    <name evidence="3" type="ORF">A4S15_04540</name>
</gene>
<feature type="transmembrane region" description="Helical" evidence="2">
    <location>
        <begin position="138"/>
        <end position="155"/>
    </location>
</feature>
<dbReference type="AlphaFoldDB" id="A0A1W9I478"/>
<comment type="caution">
    <text evidence="3">The sequence shown here is derived from an EMBL/GenBank/DDBJ whole genome shotgun (WGS) entry which is preliminary data.</text>
</comment>
<evidence type="ECO:0000313" key="4">
    <source>
        <dbReference type="Proteomes" id="UP000192872"/>
    </source>
</evidence>
<feature type="transmembrane region" description="Helical" evidence="2">
    <location>
        <begin position="46"/>
        <end position="70"/>
    </location>
</feature>
<feature type="transmembrane region" description="Helical" evidence="2">
    <location>
        <begin position="187"/>
        <end position="214"/>
    </location>
</feature>
<reference evidence="3 4" key="1">
    <citation type="journal article" date="2017" name="Water Res.">
        <title>Comammox in drinking water systems.</title>
        <authorList>
            <person name="Wang Y."/>
            <person name="Ma L."/>
            <person name="Mao Y."/>
            <person name="Jiang X."/>
            <person name="Xia Y."/>
            <person name="Yu K."/>
            <person name="Li B."/>
            <person name="Zhang T."/>
        </authorList>
    </citation>
    <scope>NUCLEOTIDE SEQUENCE [LARGE SCALE GENOMIC DNA]</scope>
    <source>
        <strain evidence="3">SG_bin8</strain>
    </source>
</reference>
<keyword evidence="2" id="KW-0472">Membrane</keyword>
<keyword evidence="3" id="KW-0282">Flagellum</keyword>
<dbReference type="STRING" id="1827387.A4S15_04540"/>
<keyword evidence="1" id="KW-0175">Coiled coil</keyword>